<dbReference type="GO" id="GO:0005840">
    <property type="term" value="C:ribosome"/>
    <property type="evidence" value="ECO:0007669"/>
    <property type="project" value="UniProtKB-KW"/>
</dbReference>
<sequence length="128" mass="13873">MPKFKVVVADPKEGKCYQVEVETDALIGKKIGDVIDGKIVGLEGYKLQITGGSDYCGFPMRPDVHGSGRVRILLSKGPGFRPKEKGERRRKTVRGNTISSDIVQVNTKIVEYGDKPVAELLGLGGGEE</sequence>
<protein>
    <recommendedName>
        <fullName evidence="4">Small ribosomal subunit protein eS6</fullName>
    </recommendedName>
</protein>
<dbReference type="Proteomes" id="UP000009227">
    <property type="component" value="Chromosome"/>
</dbReference>
<organism evidence="6">
    <name type="scientific">Methanotorris igneus (strain DSM 5666 / JCM 11834 / Kol 5)</name>
    <dbReference type="NCBI Taxonomy" id="880724"/>
    <lineage>
        <taxon>Archaea</taxon>
        <taxon>Methanobacteriati</taxon>
        <taxon>Methanobacteriota</taxon>
        <taxon>Methanomada group</taxon>
        <taxon>Methanococci</taxon>
        <taxon>Methanococcales</taxon>
        <taxon>Methanocaldococcaceae</taxon>
        <taxon>Methanotorris</taxon>
    </lineage>
</organism>
<dbReference type="HAMAP" id="MF_00512">
    <property type="entry name" value="Ribosomal_eS6"/>
    <property type="match status" value="1"/>
</dbReference>
<evidence type="ECO:0000256" key="3">
    <source>
        <dbReference type="ARBA" id="ARBA00023274"/>
    </source>
</evidence>
<dbReference type="RefSeq" id="WP_013799505.1">
    <property type="nucleotide sequence ID" value="NC_015562.1"/>
</dbReference>
<gene>
    <name evidence="4" type="primary">rps6e</name>
    <name evidence="5" type="ordered locus">Metig_1374</name>
</gene>
<dbReference type="GO" id="GO:0003735">
    <property type="term" value="F:structural constituent of ribosome"/>
    <property type="evidence" value="ECO:0007669"/>
    <property type="project" value="InterPro"/>
</dbReference>
<evidence type="ECO:0000256" key="2">
    <source>
        <dbReference type="ARBA" id="ARBA00022980"/>
    </source>
</evidence>
<evidence type="ECO:0000313" key="5">
    <source>
        <dbReference type="EMBL" id="AEF96909.1"/>
    </source>
</evidence>
<keyword evidence="2 4" id="KW-0689">Ribosomal protein</keyword>
<dbReference type="PROSITE" id="PS00578">
    <property type="entry name" value="RIBOSOMAL_S6E"/>
    <property type="match status" value="1"/>
</dbReference>
<dbReference type="NCBIfam" id="NF003294">
    <property type="entry name" value="PRK04290.1-3"/>
    <property type="match status" value="1"/>
</dbReference>
<dbReference type="PANTHER" id="PTHR11502">
    <property type="entry name" value="40S RIBOSOMAL PROTEIN S6"/>
    <property type="match status" value="1"/>
</dbReference>
<dbReference type="STRING" id="880724.Metig_1374"/>
<dbReference type="InterPro" id="IPR001377">
    <property type="entry name" value="Ribosomal_eS6"/>
</dbReference>
<dbReference type="EMBL" id="CP002737">
    <property type="protein sequence ID" value="AEF96909.1"/>
    <property type="molecule type" value="Genomic_DNA"/>
</dbReference>
<evidence type="ECO:0000256" key="4">
    <source>
        <dbReference type="HAMAP-Rule" id="MF_00512"/>
    </source>
</evidence>
<dbReference type="GeneID" id="10644239"/>
<dbReference type="InterPro" id="IPR020924">
    <property type="entry name" value="Ribosomal_eS6_arc"/>
</dbReference>
<accession>F6BF39</accession>
<keyword evidence="3 4" id="KW-0687">Ribonucleoprotein</keyword>
<dbReference type="AlphaFoldDB" id="F6BF39"/>
<keyword evidence="6" id="KW-1185">Reference proteome</keyword>
<dbReference type="SMART" id="SM01405">
    <property type="entry name" value="Ribosomal_S6e"/>
    <property type="match status" value="1"/>
</dbReference>
<name>F6BF39_METIK</name>
<dbReference type="GO" id="GO:0006412">
    <property type="term" value="P:translation"/>
    <property type="evidence" value="ECO:0007669"/>
    <property type="project" value="UniProtKB-UniRule"/>
</dbReference>
<reference evidence="5 6" key="1">
    <citation type="submission" date="2011-05" db="EMBL/GenBank/DDBJ databases">
        <title>Complete sequence of Methanotorris igneus Kol 5.</title>
        <authorList>
            <consortium name="US DOE Joint Genome Institute"/>
            <person name="Lucas S."/>
            <person name="Han J."/>
            <person name="Lapidus A."/>
            <person name="Cheng J.-F."/>
            <person name="Goodwin L."/>
            <person name="Pitluck S."/>
            <person name="Peters L."/>
            <person name="Mikhailova N."/>
            <person name="Chertkov O."/>
            <person name="Han C."/>
            <person name="Tapia R."/>
            <person name="Land M."/>
            <person name="Hauser L."/>
            <person name="Kyrpides N."/>
            <person name="Ivanova N."/>
            <person name="Pagani I."/>
            <person name="Sieprawska-Lupa M."/>
            <person name="Whitman W."/>
            <person name="Woyke T."/>
        </authorList>
    </citation>
    <scope>NUCLEOTIDE SEQUENCE [LARGE SCALE GENOMIC DNA]</scope>
    <source>
        <strain evidence="6">DSM 5666 / JCM 11834 / Kol 5</strain>
    </source>
</reference>
<evidence type="ECO:0000256" key="1">
    <source>
        <dbReference type="ARBA" id="ARBA00009312"/>
    </source>
</evidence>
<comment type="similarity">
    <text evidence="1 4">Belongs to the eukaryotic ribosomal protein eS6 family.</text>
</comment>
<dbReference type="InterPro" id="IPR018282">
    <property type="entry name" value="Ribosomal_eS6_CS"/>
</dbReference>
<evidence type="ECO:0000313" key="6">
    <source>
        <dbReference type="Proteomes" id="UP000009227"/>
    </source>
</evidence>
<dbReference type="KEGG" id="mig:Metig_1374"/>
<dbReference type="OrthoDB" id="7793at2157"/>
<dbReference type="Pfam" id="PF01092">
    <property type="entry name" value="Ribosomal_S6e"/>
    <property type="match status" value="1"/>
</dbReference>
<dbReference type="HOGENOM" id="CLU_109671_1_1_2"/>
<proteinExistence type="inferred from homology"/>
<dbReference type="GO" id="GO:1990904">
    <property type="term" value="C:ribonucleoprotein complex"/>
    <property type="evidence" value="ECO:0007669"/>
    <property type="project" value="UniProtKB-KW"/>
</dbReference>